<keyword evidence="1" id="KW-0812">Transmembrane</keyword>
<keyword evidence="1" id="KW-0472">Membrane</keyword>
<evidence type="ECO:0000313" key="3">
    <source>
        <dbReference type="Proteomes" id="UP000184085"/>
    </source>
</evidence>
<keyword evidence="3" id="KW-1185">Reference proteome</keyword>
<dbReference type="EMBL" id="FMJB01000040">
    <property type="protein sequence ID" value="SCM66871.1"/>
    <property type="molecule type" value="Genomic_DNA"/>
</dbReference>
<keyword evidence="1" id="KW-1133">Transmembrane helix</keyword>
<proteinExistence type="predicted"/>
<evidence type="ECO:0000313" key="2">
    <source>
        <dbReference type="EMBL" id="SCM66871.1"/>
    </source>
</evidence>
<dbReference type="RefSeq" id="WP_072705091.1">
    <property type="nucleotide sequence ID" value="NZ_FMJB01000040.1"/>
</dbReference>
<gene>
    <name evidence="2" type="ORF">KARMA_1053</name>
</gene>
<accession>A0A1M4MWG0</accession>
<feature type="transmembrane region" description="Helical" evidence="1">
    <location>
        <begin position="97"/>
        <end position="117"/>
    </location>
</feature>
<name>A0A1M4MWG0_9RHOB</name>
<dbReference type="Proteomes" id="UP000184085">
    <property type="component" value="Unassembled WGS sequence"/>
</dbReference>
<reference evidence="3" key="1">
    <citation type="submission" date="2016-09" db="EMBL/GenBank/DDBJ databases">
        <authorList>
            <person name="Wibberg D."/>
        </authorList>
    </citation>
    <scope>NUCLEOTIDE SEQUENCE [LARGE SCALE GENOMIC DNA]</scope>
</reference>
<organism evidence="2 3">
    <name type="scientific">Donghicola eburneus</name>
    <dbReference type="NCBI Taxonomy" id="393278"/>
    <lineage>
        <taxon>Bacteria</taxon>
        <taxon>Pseudomonadati</taxon>
        <taxon>Pseudomonadota</taxon>
        <taxon>Alphaproteobacteria</taxon>
        <taxon>Rhodobacterales</taxon>
        <taxon>Roseobacteraceae</taxon>
        <taxon>Donghicola</taxon>
    </lineage>
</organism>
<dbReference type="AlphaFoldDB" id="A0A1M4MWG0"/>
<evidence type="ECO:0000256" key="1">
    <source>
        <dbReference type="SAM" id="Phobius"/>
    </source>
</evidence>
<sequence length="122" mass="13348">MDPREIVTLEADLSSQMQSRLGIKGRSLDVQAAKAGRKLPRKAKRAATELAEASRLAGHPKLALQVDTENAAQNVALLKKYIGRGTAPDRRNKRIQILRGIAMNLIVILAIYLLVVLSRGLI</sequence>
<protein>
    <submittedName>
        <fullName evidence="2">Uncharacterized protein</fullName>
    </submittedName>
</protein>